<feature type="region of interest" description="Disordered" evidence="1">
    <location>
        <begin position="1"/>
        <end position="41"/>
    </location>
</feature>
<evidence type="ECO:0000313" key="2">
    <source>
        <dbReference type="EMBL" id="KAK7386226.1"/>
    </source>
</evidence>
<dbReference type="AlphaFoldDB" id="A0AAN9RZL3"/>
<dbReference type="Proteomes" id="UP001386955">
    <property type="component" value="Unassembled WGS sequence"/>
</dbReference>
<gene>
    <name evidence="2" type="ORF">VNO78_26288</name>
</gene>
<sequence>MGSKASKVLPDSRLLISRTNHKPVPLDERPHNSPKTLGTHVPTTLGQQEALPPIALKHHMPSKVEASVNTIMIHSDPPHSSPLFDSHSPSSQSLNSLHFQVKLAANFPLIPCEAWQPLDRVQLHLHH</sequence>
<evidence type="ECO:0000313" key="3">
    <source>
        <dbReference type="Proteomes" id="UP001386955"/>
    </source>
</evidence>
<dbReference type="EMBL" id="JAYMYS010000007">
    <property type="protein sequence ID" value="KAK7386226.1"/>
    <property type="molecule type" value="Genomic_DNA"/>
</dbReference>
<protein>
    <submittedName>
        <fullName evidence="2">Uncharacterized protein</fullName>
    </submittedName>
</protein>
<organism evidence="2 3">
    <name type="scientific">Psophocarpus tetragonolobus</name>
    <name type="common">Winged bean</name>
    <name type="synonym">Dolichos tetragonolobus</name>
    <dbReference type="NCBI Taxonomy" id="3891"/>
    <lineage>
        <taxon>Eukaryota</taxon>
        <taxon>Viridiplantae</taxon>
        <taxon>Streptophyta</taxon>
        <taxon>Embryophyta</taxon>
        <taxon>Tracheophyta</taxon>
        <taxon>Spermatophyta</taxon>
        <taxon>Magnoliopsida</taxon>
        <taxon>eudicotyledons</taxon>
        <taxon>Gunneridae</taxon>
        <taxon>Pentapetalae</taxon>
        <taxon>rosids</taxon>
        <taxon>fabids</taxon>
        <taxon>Fabales</taxon>
        <taxon>Fabaceae</taxon>
        <taxon>Papilionoideae</taxon>
        <taxon>50 kb inversion clade</taxon>
        <taxon>NPAAA clade</taxon>
        <taxon>indigoferoid/millettioid clade</taxon>
        <taxon>Phaseoleae</taxon>
        <taxon>Psophocarpus</taxon>
    </lineage>
</organism>
<accession>A0AAN9RZL3</accession>
<evidence type="ECO:0000256" key="1">
    <source>
        <dbReference type="SAM" id="MobiDB-lite"/>
    </source>
</evidence>
<reference evidence="2 3" key="1">
    <citation type="submission" date="2024-01" db="EMBL/GenBank/DDBJ databases">
        <title>The genomes of 5 underutilized Papilionoideae crops provide insights into root nodulation and disease resistanc.</title>
        <authorList>
            <person name="Jiang F."/>
        </authorList>
    </citation>
    <scope>NUCLEOTIDE SEQUENCE [LARGE SCALE GENOMIC DNA]</scope>
    <source>
        <strain evidence="2">DUOXIRENSHENG_FW03</strain>
        <tissue evidence="2">Leaves</tissue>
    </source>
</reference>
<proteinExistence type="predicted"/>
<keyword evidence="3" id="KW-1185">Reference proteome</keyword>
<comment type="caution">
    <text evidence="2">The sequence shown here is derived from an EMBL/GenBank/DDBJ whole genome shotgun (WGS) entry which is preliminary data.</text>
</comment>
<name>A0AAN9RZL3_PSOTE</name>